<dbReference type="SUPFAM" id="SSF52283">
    <property type="entry name" value="Formate/glycerate dehydrogenase catalytic domain-like"/>
    <property type="match status" value="1"/>
</dbReference>
<keyword evidence="10" id="KW-1185">Reference proteome</keyword>
<dbReference type="PANTHER" id="PTHR42938:SF22">
    <property type="entry name" value="D-3-PHOSPHOGLYCERATE DEHYDROGENASE"/>
    <property type="match status" value="1"/>
</dbReference>
<comment type="subunit">
    <text evidence="2">Homotetramer.</text>
</comment>
<keyword evidence="5 7" id="KW-0560">Oxidoreductase</keyword>
<name>A0A0N4ZFK2_PARTI</name>
<evidence type="ECO:0000313" key="11">
    <source>
        <dbReference type="WBParaSite" id="PTRK_0000653200.1"/>
    </source>
</evidence>
<dbReference type="Gene3D" id="3.40.50.720">
    <property type="entry name" value="NAD(P)-binding Rossmann-like Domain"/>
    <property type="match status" value="2"/>
</dbReference>
<evidence type="ECO:0000313" key="10">
    <source>
        <dbReference type="Proteomes" id="UP000038045"/>
    </source>
</evidence>
<dbReference type="WBParaSite" id="PTRK_0000653200.1">
    <property type="protein sequence ID" value="PTRK_0000653200.1"/>
    <property type="gene ID" value="PTRK_0000653200"/>
</dbReference>
<dbReference type="InterPro" id="IPR036291">
    <property type="entry name" value="NAD(P)-bd_dom_sf"/>
</dbReference>
<evidence type="ECO:0000256" key="1">
    <source>
        <dbReference type="ARBA" id="ARBA00005854"/>
    </source>
</evidence>
<dbReference type="InterPro" id="IPR006140">
    <property type="entry name" value="D-isomer_DH_NAD-bd"/>
</dbReference>
<evidence type="ECO:0000256" key="6">
    <source>
        <dbReference type="ARBA" id="ARBA00023027"/>
    </source>
</evidence>
<evidence type="ECO:0000259" key="9">
    <source>
        <dbReference type="Pfam" id="PF02826"/>
    </source>
</evidence>
<feature type="domain" description="D-isomer specific 2-hydroxyacid dehydrogenase NAD-binding" evidence="9">
    <location>
        <begin position="113"/>
        <end position="286"/>
    </location>
</feature>
<dbReference type="PANTHER" id="PTHR42938">
    <property type="entry name" value="FORMATE DEHYDROGENASE 1"/>
    <property type="match status" value="1"/>
</dbReference>
<keyword evidence="3" id="KW-0597">Phosphoprotein</keyword>
<feature type="domain" description="D-isomer specific 2-hydroxyacid dehydrogenase catalytic" evidence="8">
    <location>
        <begin position="8"/>
        <end position="311"/>
    </location>
</feature>
<dbReference type="CDD" id="cd12173">
    <property type="entry name" value="PGDH_4"/>
    <property type="match status" value="1"/>
</dbReference>
<evidence type="ECO:0000256" key="4">
    <source>
        <dbReference type="ARBA" id="ARBA00022990"/>
    </source>
</evidence>
<proteinExistence type="inferred from homology"/>
<dbReference type="PROSITE" id="PS00065">
    <property type="entry name" value="D_2_HYDROXYACID_DH_1"/>
    <property type="match status" value="1"/>
</dbReference>
<dbReference type="InterPro" id="IPR029752">
    <property type="entry name" value="D-isomer_DH_CS1"/>
</dbReference>
<dbReference type="Pfam" id="PF00389">
    <property type="entry name" value="2-Hacid_dh"/>
    <property type="match status" value="1"/>
</dbReference>
<evidence type="ECO:0000256" key="3">
    <source>
        <dbReference type="ARBA" id="ARBA00022553"/>
    </source>
</evidence>
<evidence type="ECO:0000256" key="5">
    <source>
        <dbReference type="ARBA" id="ARBA00023002"/>
    </source>
</evidence>
<dbReference type="Proteomes" id="UP000038045">
    <property type="component" value="Unplaced"/>
</dbReference>
<dbReference type="Pfam" id="PF02826">
    <property type="entry name" value="2-Hacid_dh_C"/>
    <property type="match status" value="1"/>
</dbReference>
<protein>
    <submittedName>
        <fullName evidence="11">D-3-phosphoglycerate dehydrogenase</fullName>
    </submittedName>
</protein>
<keyword evidence="4" id="KW-0007">Acetylation</keyword>
<dbReference type="GO" id="GO:0004617">
    <property type="term" value="F:phosphoglycerate dehydrogenase activity"/>
    <property type="evidence" value="ECO:0007669"/>
    <property type="project" value="TreeGrafter"/>
</dbReference>
<dbReference type="SUPFAM" id="SSF51735">
    <property type="entry name" value="NAD(P)-binding Rossmann-fold domains"/>
    <property type="match status" value="1"/>
</dbReference>
<evidence type="ECO:0000256" key="7">
    <source>
        <dbReference type="RuleBase" id="RU003719"/>
    </source>
</evidence>
<dbReference type="InterPro" id="IPR006139">
    <property type="entry name" value="D-isomer_2_OHA_DH_cat_dom"/>
</dbReference>
<dbReference type="FunFam" id="3.40.50.720:FF:000021">
    <property type="entry name" value="D-3-phosphoglycerate dehydrogenase"/>
    <property type="match status" value="1"/>
</dbReference>
<reference evidence="11" key="1">
    <citation type="submission" date="2017-02" db="UniProtKB">
        <authorList>
            <consortium name="WormBaseParasite"/>
        </authorList>
    </citation>
    <scope>IDENTIFICATION</scope>
</reference>
<evidence type="ECO:0000256" key="2">
    <source>
        <dbReference type="ARBA" id="ARBA00011881"/>
    </source>
</evidence>
<sequence length="327" mass="35374">MMIKINNVFIADEIEQECVDTLLQNGIRVTVRTNESKEQLLKIVPLYDAVIVRSATKMTKELIEAGAQGHLKVIGRAGTGVDNIDIPSATENGIIVMNTPAGNSQSAAELTCSLILALARNVCQADASMKAGKWARKNYMGEEVGGKTLAIIGLGRIGQMVCTRMQAFGMNIIGYDPCLTKEAAKAKGIELLSLEEIYPKADYISVHVPLIKETENLLNKVTLAKCKKGVKIINVARGGIVNEEDLVAAIQSNHVGGAAFDVYVEEPPKYRDLIENNKVITTPHLGASTKEAQNRVAIEIAENLIALNENKGIFGAINAKDVFSRMN</sequence>
<organism evidence="10 11">
    <name type="scientific">Parastrongyloides trichosuri</name>
    <name type="common">Possum-specific nematode worm</name>
    <dbReference type="NCBI Taxonomy" id="131310"/>
    <lineage>
        <taxon>Eukaryota</taxon>
        <taxon>Metazoa</taxon>
        <taxon>Ecdysozoa</taxon>
        <taxon>Nematoda</taxon>
        <taxon>Chromadorea</taxon>
        <taxon>Rhabditida</taxon>
        <taxon>Tylenchina</taxon>
        <taxon>Panagrolaimomorpha</taxon>
        <taxon>Strongyloidoidea</taxon>
        <taxon>Strongyloididae</taxon>
        <taxon>Parastrongyloides</taxon>
    </lineage>
</organism>
<accession>A0A0N4ZFK2</accession>
<comment type="similarity">
    <text evidence="1 7">Belongs to the D-isomer specific 2-hydroxyacid dehydrogenase family.</text>
</comment>
<dbReference type="STRING" id="131310.A0A0N4ZFK2"/>
<evidence type="ECO:0000259" key="8">
    <source>
        <dbReference type="Pfam" id="PF00389"/>
    </source>
</evidence>
<dbReference type="GO" id="GO:0051287">
    <property type="term" value="F:NAD binding"/>
    <property type="evidence" value="ECO:0007669"/>
    <property type="project" value="InterPro"/>
</dbReference>
<dbReference type="AlphaFoldDB" id="A0A0N4ZFK2"/>
<keyword evidence="6" id="KW-0520">NAD</keyword>